<dbReference type="InterPro" id="IPR050077">
    <property type="entry name" value="LexA_repressor"/>
</dbReference>
<keyword evidence="10 12" id="KW-0234">DNA repair</keyword>
<comment type="function">
    <text evidence="12">Represses a number of genes involved in the response to DNA damage (SOS response), including recA and lexA. In the presence of single-stranded DNA, RecA interacts with LexA causing an autocatalytic cleavage which disrupts the DNA-binding part of LexA, leading to derepression of the SOS regulon and eventually DNA repair.</text>
</comment>
<name>A0A0G3G2D0_9GAMM</name>
<dbReference type="PANTHER" id="PTHR33516:SF2">
    <property type="entry name" value="LEXA REPRESSOR-RELATED"/>
    <property type="match status" value="1"/>
</dbReference>
<dbReference type="CDD" id="cd00090">
    <property type="entry name" value="HTH_ARSR"/>
    <property type="match status" value="1"/>
</dbReference>
<dbReference type="InterPro" id="IPR011991">
    <property type="entry name" value="ArsR-like_HTH"/>
</dbReference>
<dbReference type="Gene3D" id="2.10.109.10">
    <property type="entry name" value="Umud Fragment, subunit A"/>
    <property type="match status" value="1"/>
</dbReference>
<evidence type="ECO:0000256" key="1">
    <source>
        <dbReference type="ARBA" id="ARBA00007484"/>
    </source>
</evidence>
<dbReference type="PRINTS" id="PR00726">
    <property type="entry name" value="LEXASERPTASE"/>
</dbReference>
<dbReference type="Proteomes" id="UP000064201">
    <property type="component" value="Chromosome"/>
</dbReference>
<dbReference type="InterPro" id="IPR006197">
    <property type="entry name" value="Peptidase_S24_LexA"/>
</dbReference>
<dbReference type="InterPro" id="IPR036390">
    <property type="entry name" value="WH_DNA-bd_sf"/>
</dbReference>
<evidence type="ECO:0000256" key="12">
    <source>
        <dbReference type="HAMAP-Rule" id="MF_00015"/>
    </source>
</evidence>
<keyword evidence="11 12" id="KW-0742">SOS response</keyword>
<evidence type="ECO:0000256" key="6">
    <source>
        <dbReference type="ARBA" id="ARBA00022813"/>
    </source>
</evidence>
<dbReference type="PATRIC" id="fig|106634.4.peg.1698"/>
<dbReference type="InterPro" id="IPR036388">
    <property type="entry name" value="WH-like_DNA-bd_sf"/>
</dbReference>
<proteinExistence type="inferred from homology"/>
<dbReference type="GO" id="GO:0006508">
    <property type="term" value="P:proteolysis"/>
    <property type="evidence" value="ECO:0007669"/>
    <property type="project" value="InterPro"/>
</dbReference>
<dbReference type="KEGG" id="tvr:TVD_08300"/>
<comment type="similarity">
    <text evidence="1 12 13">Belongs to the peptidase S24 family.</text>
</comment>
<evidence type="ECO:0000256" key="9">
    <source>
        <dbReference type="ARBA" id="ARBA00023163"/>
    </source>
</evidence>
<dbReference type="InterPro" id="IPR006199">
    <property type="entry name" value="LexA_DNA-bd_dom"/>
</dbReference>
<dbReference type="STRING" id="106634.TVD_08300"/>
<dbReference type="GO" id="GO:0003677">
    <property type="term" value="F:DNA binding"/>
    <property type="evidence" value="ECO:0007669"/>
    <property type="project" value="UniProtKB-UniRule"/>
</dbReference>
<evidence type="ECO:0000256" key="10">
    <source>
        <dbReference type="ARBA" id="ARBA00023204"/>
    </source>
</evidence>
<keyword evidence="8 12" id="KW-0238">DNA-binding</keyword>
<feature type="domain" description="Peptidase S24/S26A/S26B/S26C" evidence="14">
    <location>
        <begin position="92"/>
        <end position="206"/>
    </location>
</feature>
<comment type="subunit">
    <text evidence="12">Homodimer.</text>
</comment>
<dbReference type="GO" id="GO:0006260">
    <property type="term" value="P:DNA replication"/>
    <property type="evidence" value="ECO:0007669"/>
    <property type="project" value="UniProtKB-UniRule"/>
</dbReference>
<dbReference type="EMBL" id="CP011367">
    <property type="protein sequence ID" value="AKJ95360.1"/>
    <property type="molecule type" value="Genomic_DNA"/>
</dbReference>
<evidence type="ECO:0000256" key="2">
    <source>
        <dbReference type="ARBA" id="ARBA00022491"/>
    </source>
</evidence>
<dbReference type="GO" id="GO:0006281">
    <property type="term" value="P:DNA repair"/>
    <property type="evidence" value="ECO:0007669"/>
    <property type="project" value="UniProtKB-UniRule"/>
</dbReference>
<evidence type="ECO:0000259" key="14">
    <source>
        <dbReference type="Pfam" id="PF00717"/>
    </source>
</evidence>
<dbReference type="GO" id="GO:0045892">
    <property type="term" value="P:negative regulation of DNA-templated transcription"/>
    <property type="evidence" value="ECO:0007669"/>
    <property type="project" value="UniProtKB-UniRule"/>
</dbReference>
<accession>A0A0G3G2D0</accession>
<dbReference type="OrthoDB" id="9802364at2"/>
<dbReference type="HAMAP" id="MF_00015">
    <property type="entry name" value="LexA"/>
    <property type="match status" value="1"/>
</dbReference>
<dbReference type="InterPro" id="IPR015927">
    <property type="entry name" value="Peptidase_S24_S26A/B/C"/>
</dbReference>
<evidence type="ECO:0000256" key="7">
    <source>
        <dbReference type="ARBA" id="ARBA00023015"/>
    </source>
</evidence>
<keyword evidence="3 12" id="KW-0235">DNA replication</keyword>
<evidence type="ECO:0000256" key="5">
    <source>
        <dbReference type="ARBA" id="ARBA00022801"/>
    </source>
</evidence>
<dbReference type="GO" id="GO:0004252">
    <property type="term" value="F:serine-type endopeptidase activity"/>
    <property type="evidence" value="ECO:0007669"/>
    <property type="project" value="UniProtKB-UniRule"/>
</dbReference>
<dbReference type="Gene3D" id="1.10.10.10">
    <property type="entry name" value="Winged helix-like DNA-binding domain superfamily/Winged helix DNA-binding domain"/>
    <property type="match status" value="1"/>
</dbReference>
<dbReference type="AlphaFoldDB" id="A0A0G3G2D0"/>
<dbReference type="CDD" id="cd06529">
    <property type="entry name" value="S24_LexA-like"/>
    <property type="match status" value="1"/>
</dbReference>
<evidence type="ECO:0000256" key="8">
    <source>
        <dbReference type="ARBA" id="ARBA00023125"/>
    </source>
</evidence>
<sequence>MEALTPHQRRVLEALQRFAAEGHAPSLDELAETLGLRSRGSLHKHIRALEAAGYVKPAQGRHRGIRLADDVLDSPVDEGTTGPGSWGSGTLPLLGRIAAGQPIEALANPEPVEVPPALRARGECYVLEVKGDSMQDAGILDGDWVVIESRSHARNGEIVVTLIDGEEATLKRIEQTPEQVLLHAANPAYPPLTLVPEQLQIQGVLVGLMRRYSA</sequence>
<feature type="active site" description="For autocatalytic cleavage activity" evidence="12">
    <location>
        <position position="171"/>
    </location>
</feature>
<feature type="DNA-binding region" description="H-T-H motif" evidence="12">
    <location>
        <begin position="27"/>
        <end position="47"/>
    </location>
</feature>
<dbReference type="SUPFAM" id="SSF46785">
    <property type="entry name" value="Winged helix' DNA-binding domain"/>
    <property type="match status" value="1"/>
</dbReference>
<dbReference type="NCBIfam" id="TIGR00498">
    <property type="entry name" value="lexA"/>
    <property type="match status" value="1"/>
</dbReference>
<evidence type="ECO:0000259" key="15">
    <source>
        <dbReference type="Pfam" id="PF01726"/>
    </source>
</evidence>
<evidence type="ECO:0000256" key="3">
    <source>
        <dbReference type="ARBA" id="ARBA00022705"/>
    </source>
</evidence>
<dbReference type="InterPro" id="IPR036286">
    <property type="entry name" value="LexA/Signal_pep-like_sf"/>
</dbReference>
<keyword evidence="17" id="KW-1185">Reference proteome</keyword>
<organism evidence="16 17">
    <name type="scientific">Thioalkalivibrio versutus</name>
    <dbReference type="NCBI Taxonomy" id="106634"/>
    <lineage>
        <taxon>Bacteria</taxon>
        <taxon>Pseudomonadati</taxon>
        <taxon>Pseudomonadota</taxon>
        <taxon>Gammaproteobacteria</taxon>
        <taxon>Chromatiales</taxon>
        <taxon>Ectothiorhodospiraceae</taxon>
        <taxon>Thioalkalivibrio</taxon>
    </lineage>
</organism>
<keyword evidence="7 12" id="KW-0805">Transcription regulation</keyword>
<dbReference type="SUPFAM" id="SSF51306">
    <property type="entry name" value="LexA/Signal peptidase"/>
    <property type="match status" value="1"/>
</dbReference>
<dbReference type="EC" id="3.4.21.88" evidence="12"/>
<evidence type="ECO:0000313" key="16">
    <source>
        <dbReference type="EMBL" id="AKJ95360.1"/>
    </source>
</evidence>
<dbReference type="GO" id="GO:0009432">
    <property type="term" value="P:SOS response"/>
    <property type="evidence" value="ECO:0007669"/>
    <property type="project" value="UniProtKB-UniRule"/>
</dbReference>
<dbReference type="InterPro" id="IPR039418">
    <property type="entry name" value="LexA-like"/>
</dbReference>
<evidence type="ECO:0000256" key="13">
    <source>
        <dbReference type="RuleBase" id="RU003991"/>
    </source>
</evidence>
<reference evidence="16 17" key="1">
    <citation type="submission" date="2015-04" db="EMBL/GenBank/DDBJ databases">
        <title>Complete Sequence for the Genome of the Thioalkalivibrio versutus D301.</title>
        <authorList>
            <person name="Mu T."/>
            <person name="Zhou J."/>
            <person name="Xu X."/>
        </authorList>
    </citation>
    <scope>NUCLEOTIDE SEQUENCE [LARGE SCALE GENOMIC DNA]</scope>
    <source>
        <strain evidence="16 17">D301</strain>
    </source>
</reference>
<dbReference type="InterPro" id="IPR006200">
    <property type="entry name" value="LexA"/>
</dbReference>
<dbReference type="RefSeq" id="WP_047251342.1">
    <property type="nucleotide sequence ID" value="NZ_CP011367.1"/>
</dbReference>
<keyword evidence="2 12" id="KW-0678">Repressor</keyword>
<feature type="active site" description="For autocatalytic cleavage activity" evidence="12">
    <location>
        <position position="133"/>
    </location>
</feature>
<keyword evidence="4 12" id="KW-0227">DNA damage</keyword>
<evidence type="ECO:0000313" key="17">
    <source>
        <dbReference type="Proteomes" id="UP000064201"/>
    </source>
</evidence>
<feature type="site" description="Cleavage; by autolysis" evidence="12">
    <location>
        <begin position="99"/>
        <end position="100"/>
    </location>
</feature>
<keyword evidence="9 12" id="KW-0804">Transcription</keyword>
<protein>
    <recommendedName>
        <fullName evidence="12">LexA repressor</fullName>
        <ecNumber evidence="12">3.4.21.88</ecNumber>
    </recommendedName>
</protein>
<evidence type="ECO:0000256" key="11">
    <source>
        <dbReference type="ARBA" id="ARBA00023236"/>
    </source>
</evidence>
<feature type="domain" description="LexA repressor DNA-binding" evidence="15">
    <location>
        <begin position="1"/>
        <end position="64"/>
    </location>
</feature>
<dbReference type="Pfam" id="PF00717">
    <property type="entry name" value="Peptidase_S24"/>
    <property type="match status" value="1"/>
</dbReference>
<keyword evidence="5 12" id="KW-0378">Hydrolase</keyword>
<keyword evidence="6 12" id="KW-0068">Autocatalytic cleavage</keyword>
<dbReference type="FunFam" id="2.10.109.10:FF:000001">
    <property type="entry name" value="LexA repressor"/>
    <property type="match status" value="1"/>
</dbReference>
<dbReference type="Pfam" id="PF01726">
    <property type="entry name" value="LexA_DNA_bind"/>
    <property type="match status" value="1"/>
</dbReference>
<dbReference type="PANTHER" id="PTHR33516">
    <property type="entry name" value="LEXA REPRESSOR"/>
    <property type="match status" value="1"/>
</dbReference>
<comment type="catalytic activity">
    <reaction evidence="12">
        <text>Hydrolysis of Ala-|-Gly bond in repressor LexA.</text>
        <dbReference type="EC" id="3.4.21.88"/>
    </reaction>
</comment>
<evidence type="ECO:0000256" key="4">
    <source>
        <dbReference type="ARBA" id="ARBA00022763"/>
    </source>
</evidence>
<gene>
    <name evidence="12" type="primary">lexA</name>
    <name evidence="16" type="ORF">TVD_08300</name>
</gene>